<dbReference type="Pfam" id="PF16854">
    <property type="entry name" value="VPS53_C"/>
    <property type="match status" value="1"/>
</dbReference>
<name>X6NIR8_RETFI</name>
<evidence type="ECO:0000313" key="2">
    <source>
        <dbReference type="EMBL" id="ETO25629.1"/>
    </source>
</evidence>
<dbReference type="OMA" id="DEAWITH"/>
<proteinExistence type="predicted"/>
<accession>X6NIR8</accession>
<comment type="caution">
    <text evidence="2">The sequence shown here is derived from an EMBL/GenBank/DDBJ whole genome shotgun (WGS) entry which is preliminary data.</text>
</comment>
<gene>
    <name evidence="2" type="ORF">RFI_11509</name>
</gene>
<protein>
    <recommendedName>
        <fullName evidence="1">Vps53 C-terminal domain-containing protein</fullName>
    </recommendedName>
</protein>
<dbReference type="GO" id="GO:0005829">
    <property type="term" value="C:cytosol"/>
    <property type="evidence" value="ECO:0007669"/>
    <property type="project" value="GOC"/>
</dbReference>
<dbReference type="AlphaFoldDB" id="X6NIR8"/>
<feature type="domain" description="Vps53 C-terminal" evidence="1">
    <location>
        <begin position="247"/>
        <end position="350"/>
    </location>
</feature>
<dbReference type="EMBL" id="ASPP01008386">
    <property type="protein sequence ID" value="ETO25629.1"/>
    <property type="molecule type" value="Genomic_DNA"/>
</dbReference>
<keyword evidence="3" id="KW-1185">Reference proteome</keyword>
<dbReference type="InterPro" id="IPR031745">
    <property type="entry name" value="Vps53_C"/>
</dbReference>
<dbReference type="InterPro" id="IPR039766">
    <property type="entry name" value="Vps53"/>
</dbReference>
<dbReference type="PANTHER" id="PTHR12820">
    <property type="entry name" value="VACUOLAR SORTING PROTEIN 53"/>
    <property type="match status" value="1"/>
</dbReference>
<dbReference type="Proteomes" id="UP000023152">
    <property type="component" value="Unassembled WGS sequence"/>
</dbReference>
<evidence type="ECO:0000259" key="1">
    <source>
        <dbReference type="Pfam" id="PF16854"/>
    </source>
</evidence>
<dbReference type="OrthoDB" id="10261632at2759"/>
<reference evidence="2 3" key="1">
    <citation type="journal article" date="2013" name="Curr. Biol.">
        <title>The Genome of the Foraminiferan Reticulomyxa filosa.</title>
        <authorList>
            <person name="Glockner G."/>
            <person name="Hulsmann N."/>
            <person name="Schleicher M."/>
            <person name="Noegel A.A."/>
            <person name="Eichinger L."/>
            <person name="Gallinger C."/>
            <person name="Pawlowski J."/>
            <person name="Sierra R."/>
            <person name="Euteneuer U."/>
            <person name="Pillet L."/>
            <person name="Moustafa A."/>
            <person name="Platzer M."/>
            <person name="Groth M."/>
            <person name="Szafranski K."/>
            <person name="Schliwa M."/>
        </authorList>
    </citation>
    <scope>NUCLEOTIDE SEQUENCE [LARGE SCALE GENOMIC DNA]</scope>
</reference>
<feature type="non-terminal residue" evidence="2">
    <location>
        <position position="1"/>
    </location>
</feature>
<dbReference type="GO" id="GO:0000938">
    <property type="term" value="C:GARP complex"/>
    <property type="evidence" value="ECO:0007669"/>
    <property type="project" value="InterPro"/>
</dbReference>
<organism evidence="2 3">
    <name type="scientific">Reticulomyxa filosa</name>
    <dbReference type="NCBI Taxonomy" id="46433"/>
    <lineage>
        <taxon>Eukaryota</taxon>
        <taxon>Sar</taxon>
        <taxon>Rhizaria</taxon>
        <taxon>Retaria</taxon>
        <taxon>Foraminifera</taxon>
        <taxon>Monothalamids</taxon>
        <taxon>Reticulomyxidae</taxon>
        <taxon>Reticulomyxa</taxon>
    </lineage>
</organism>
<sequence>ICNEALVVFFFFLKTWNMTRNKIPAEVRFGGADELLGYIKKSIVRCSKIGTDDIFFKIYGEYRIGLKKYAQMLMQHLPETVSQSSSTYNLREKTFTENDLVTTCIIVNTGDYISDVLPGLESRLRSSLSSEYEKKIDLSELKERVFDETALKSLEVLSSNIGNKIGVMLSHDLPECRKWNEVQKTDDQSSFIAKFKEILNKDIVLVHLLTVVHYHSYFDSQITKQIIPRYAMAIFKCRRINEEGAHQLQIDTQLLKAALLDLPKLGIEESEALKEYSDVPCLYKANGNTPEVKISPSYKSYVNKEMGKIEGMLKTIAARYEKLEMLAVTFQSVVDKGSHQDLRRIAELRGLRQKEVDTVVNAYNKMVPVQDQGKPLIATEATQPDLLKKMIGKLTG</sequence>
<dbReference type="PANTHER" id="PTHR12820:SF0">
    <property type="entry name" value="VACUOLAR PROTEIN SORTING-ASSOCIATED PROTEIN 53 HOMOLOG"/>
    <property type="match status" value="1"/>
</dbReference>
<evidence type="ECO:0000313" key="3">
    <source>
        <dbReference type="Proteomes" id="UP000023152"/>
    </source>
</evidence>
<dbReference type="GO" id="GO:0042147">
    <property type="term" value="P:retrograde transport, endosome to Golgi"/>
    <property type="evidence" value="ECO:0007669"/>
    <property type="project" value="InterPro"/>
</dbReference>